<dbReference type="EMBL" id="KF545917">
    <property type="protein sequence ID" value="AHB33507.1"/>
    <property type="molecule type" value="Genomic_DNA"/>
</dbReference>
<dbReference type="RefSeq" id="YP_008964948.1">
    <property type="nucleotide sequence ID" value="NC_023117.1"/>
</dbReference>
<keyword evidence="2" id="KW-0378">Hydrolase</keyword>
<dbReference type="InterPro" id="IPR004860">
    <property type="entry name" value="LAGLIDADG_dom"/>
</dbReference>
<dbReference type="Gene3D" id="3.10.28.10">
    <property type="entry name" value="Homing endonucleases"/>
    <property type="match status" value="2"/>
</dbReference>
<reference evidence="2" key="1">
    <citation type="submission" date="2013-08" db="EMBL/GenBank/DDBJ databases">
        <authorList>
            <person name="Deng Y.-J."/>
            <person name="Xie B.-G."/>
            <person name="Jiang Y.-J."/>
            <person name="Wang Q.-F."/>
            <person name="Lan F.-S."/>
        </authorList>
    </citation>
    <scope>NUCLEOTIDE SEQUENCE</scope>
</reference>
<gene>
    <name evidence="2" type="primary">oi4rnl</name>
</gene>
<keyword evidence="2" id="KW-0540">Nuclease</keyword>
<sequence length="261" mass="30325">MNKTSMIRFLNSLNKLENHKKELRSKSKLSIYLNDVLIGLLLSDGYLERSSPTSGVRLTISFGVKHLAYLMYLFNLFEPYTNTEPTSISVYNKQTKTNNEVCRFKTVSLPQLLYYYNLFYKVNYEGKFIKVIPLNIEELVSPVVLAHLLMGDGNLKQPDKIIRIYTNSFTHEEVSRLALAITRKLNILTKVVHDRNNQYMITISKSELSLVQELIKPHMHPSMYYKIDLDSKGLESFNYKDIAELLYFSPDCVNYFVIHGK</sequence>
<name>V5RDP6_9PEZI</name>
<dbReference type="GeneID" id="17963051"/>
<keyword evidence="2" id="KW-0496">Mitochondrion</keyword>
<reference evidence="2" key="2">
    <citation type="submission" date="2013-12" db="EMBL/GenBank/DDBJ databases">
        <title>Mitochondrial Genome of Annulohypoxylon stygium, cohabitant fungus of Tremella fuciformis, reveals intron diversity.</title>
        <authorList>
            <person name="Hsiang T."/>
        </authorList>
    </citation>
    <scope>NUCLEOTIDE SEQUENCE</scope>
</reference>
<protein>
    <submittedName>
        <fullName evidence="2">LAGLIDADG endonuclease</fullName>
    </submittedName>
</protein>
<evidence type="ECO:0000259" key="1">
    <source>
        <dbReference type="Pfam" id="PF03161"/>
    </source>
</evidence>
<dbReference type="InterPro" id="IPR027434">
    <property type="entry name" value="Homing_endonucl"/>
</dbReference>
<geneLocation type="mitochondrion" evidence="2"/>
<dbReference type="GO" id="GO:0004519">
    <property type="term" value="F:endonuclease activity"/>
    <property type="evidence" value="ECO:0007669"/>
    <property type="project" value="UniProtKB-KW"/>
</dbReference>
<proteinExistence type="predicted"/>
<keyword evidence="2" id="KW-0255">Endonuclease</keyword>
<accession>V5RDP6</accession>
<feature type="domain" description="Homing endonuclease LAGLIDADG" evidence="1">
    <location>
        <begin position="36"/>
        <end position="207"/>
    </location>
</feature>
<dbReference type="SUPFAM" id="SSF55608">
    <property type="entry name" value="Homing endonucleases"/>
    <property type="match status" value="1"/>
</dbReference>
<dbReference type="Pfam" id="PF03161">
    <property type="entry name" value="LAGLIDADG_2"/>
    <property type="match status" value="1"/>
</dbReference>
<organism evidence="2">
    <name type="scientific">Annulohypoxylon stygium</name>
    <dbReference type="NCBI Taxonomy" id="326628"/>
    <lineage>
        <taxon>Eukaryota</taxon>
        <taxon>Fungi</taxon>
        <taxon>Dikarya</taxon>
        <taxon>Ascomycota</taxon>
        <taxon>Pezizomycotina</taxon>
        <taxon>Sordariomycetes</taxon>
        <taxon>Xylariomycetidae</taxon>
        <taxon>Xylariales</taxon>
        <taxon>Hypoxylaceae</taxon>
        <taxon>Annulohypoxylon</taxon>
    </lineage>
</organism>
<evidence type="ECO:0000313" key="2">
    <source>
        <dbReference type="EMBL" id="AHB33507.1"/>
    </source>
</evidence>
<dbReference type="AlphaFoldDB" id="V5RDP6"/>